<dbReference type="EC" id="2.1.1.80" evidence="2"/>
<keyword evidence="3" id="KW-0489">Methyltransferase</keyword>
<dbReference type="InterPro" id="IPR022642">
    <property type="entry name" value="CheR_C"/>
</dbReference>
<dbReference type="Gene3D" id="3.40.50.150">
    <property type="entry name" value="Vaccinia Virus protein VP39"/>
    <property type="match status" value="1"/>
</dbReference>
<dbReference type="GO" id="GO:0008983">
    <property type="term" value="F:protein-glutamate O-methyltransferase activity"/>
    <property type="evidence" value="ECO:0007669"/>
    <property type="project" value="UniProtKB-EC"/>
</dbReference>
<reference evidence="7 8" key="1">
    <citation type="submission" date="2017-10" db="EMBL/GenBank/DDBJ databases">
        <authorList>
            <person name="Banno H."/>
            <person name="Chua N.-H."/>
        </authorList>
    </citation>
    <scope>NUCLEOTIDE SEQUENCE [LARGE SCALE GENOMIC DNA]</scope>
    <source>
        <strain evidence="7 8">YW11</strain>
    </source>
</reference>
<evidence type="ECO:0000256" key="5">
    <source>
        <dbReference type="ARBA" id="ARBA00022691"/>
    </source>
</evidence>
<keyword evidence="8" id="KW-1185">Reference proteome</keyword>
<dbReference type="PANTHER" id="PTHR24422">
    <property type="entry name" value="CHEMOTAXIS PROTEIN METHYLTRANSFERASE"/>
    <property type="match status" value="1"/>
</dbReference>
<keyword evidence="4" id="KW-0808">Transferase</keyword>
<dbReference type="InterPro" id="IPR036804">
    <property type="entry name" value="CheR_N_sf"/>
</dbReference>
<dbReference type="Proteomes" id="UP000223527">
    <property type="component" value="Unassembled WGS sequence"/>
</dbReference>
<dbReference type="Pfam" id="PF03705">
    <property type="entry name" value="CheR_N"/>
    <property type="match status" value="1"/>
</dbReference>
<dbReference type="Gene3D" id="1.10.155.10">
    <property type="entry name" value="Chemotaxis receptor methyltransferase CheR, N-terminal domain"/>
    <property type="match status" value="1"/>
</dbReference>
<dbReference type="SUPFAM" id="SSF53335">
    <property type="entry name" value="S-adenosyl-L-methionine-dependent methyltransferases"/>
    <property type="match status" value="1"/>
</dbReference>
<sequence length="273" mass="30729">MTPQELEQLCDFLYRRTGLAYGEAKRYYVERRVAERLASSGAPGFAAYMARLRTSPEEAEALVNSLTVKETYFYREAYQLQCLSGWMLPEIAARRRPGDRIRLWSMPCATGEEAYSLALWLLENWPVVDAYHVEIVGSDIDTRALAAAAAGEYGARALSRLPPGLVARYFERLPDGRHRIVQDLRESVRFVPANLVEPASMAAQGGFDVIFCRNALIYFDKASRDRAMENLHKALLPGGFLCLGHSETMAPLMGRLRPRRFPGALVHQRAEEA</sequence>
<dbReference type="PROSITE" id="PS50123">
    <property type="entry name" value="CHER"/>
    <property type="match status" value="1"/>
</dbReference>
<dbReference type="SMART" id="SM00138">
    <property type="entry name" value="MeTrc"/>
    <property type="match status" value="1"/>
</dbReference>
<proteinExistence type="predicted"/>
<evidence type="ECO:0000256" key="1">
    <source>
        <dbReference type="ARBA" id="ARBA00001541"/>
    </source>
</evidence>
<dbReference type="EMBL" id="PDNU01000054">
    <property type="protein sequence ID" value="PHK93295.1"/>
    <property type="molecule type" value="Genomic_DNA"/>
</dbReference>
<feature type="domain" description="CheR-type methyltransferase" evidence="6">
    <location>
        <begin position="1"/>
        <end position="272"/>
    </location>
</feature>
<accession>A0A2C7A7H5</accession>
<evidence type="ECO:0000313" key="7">
    <source>
        <dbReference type="EMBL" id="PHK93295.1"/>
    </source>
</evidence>
<evidence type="ECO:0000313" key="8">
    <source>
        <dbReference type="Proteomes" id="UP000223527"/>
    </source>
</evidence>
<dbReference type="SUPFAM" id="SSF47757">
    <property type="entry name" value="Chemotaxis receptor methyltransferase CheR, N-terminal domain"/>
    <property type="match status" value="1"/>
</dbReference>
<evidence type="ECO:0000256" key="2">
    <source>
        <dbReference type="ARBA" id="ARBA00012534"/>
    </source>
</evidence>
<gene>
    <name evidence="7" type="ORF">CR162_19425</name>
</gene>
<dbReference type="InterPro" id="IPR000780">
    <property type="entry name" value="CheR_MeTrfase"/>
</dbReference>
<dbReference type="PANTHER" id="PTHR24422:SF10">
    <property type="entry name" value="CHEMOTAXIS PROTEIN METHYLTRANSFERASE 2"/>
    <property type="match status" value="1"/>
</dbReference>
<dbReference type="InterPro" id="IPR029063">
    <property type="entry name" value="SAM-dependent_MTases_sf"/>
</dbReference>
<dbReference type="InterPro" id="IPR022641">
    <property type="entry name" value="CheR_N"/>
</dbReference>
<organism evidence="7 8">
    <name type="scientific">Teichococcus rhizosphaerae</name>
    <dbReference type="NCBI Taxonomy" id="1335062"/>
    <lineage>
        <taxon>Bacteria</taxon>
        <taxon>Pseudomonadati</taxon>
        <taxon>Pseudomonadota</taxon>
        <taxon>Alphaproteobacteria</taxon>
        <taxon>Acetobacterales</taxon>
        <taxon>Roseomonadaceae</taxon>
        <taxon>Roseomonas</taxon>
    </lineage>
</organism>
<dbReference type="PRINTS" id="PR00996">
    <property type="entry name" value="CHERMTFRASE"/>
</dbReference>
<dbReference type="Pfam" id="PF01739">
    <property type="entry name" value="CheR"/>
    <property type="match status" value="1"/>
</dbReference>
<dbReference type="OrthoDB" id="9816309at2"/>
<dbReference type="AlphaFoldDB" id="A0A2C7A7H5"/>
<name>A0A2C7A7H5_9PROT</name>
<comment type="catalytic activity">
    <reaction evidence="1">
        <text>L-glutamyl-[protein] + S-adenosyl-L-methionine = [protein]-L-glutamate 5-O-methyl ester + S-adenosyl-L-homocysteine</text>
        <dbReference type="Rhea" id="RHEA:24452"/>
        <dbReference type="Rhea" id="RHEA-COMP:10208"/>
        <dbReference type="Rhea" id="RHEA-COMP:10311"/>
        <dbReference type="ChEBI" id="CHEBI:29973"/>
        <dbReference type="ChEBI" id="CHEBI:57856"/>
        <dbReference type="ChEBI" id="CHEBI:59789"/>
        <dbReference type="ChEBI" id="CHEBI:82795"/>
        <dbReference type="EC" id="2.1.1.80"/>
    </reaction>
</comment>
<keyword evidence="5" id="KW-0949">S-adenosyl-L-methionine</keyword>
<evidence type="ECO:0000256" key="4">
    <source>
        <dbReference type="ARBA" id="ARBA00022679"/>
    </source>
</evidence>
<dbReference type="InterPro" id="IPR050903">
    <property type="entry name" value="Bact_Chemotaxis_MeTrfase"/>
</dbReference>
<comment type="caution">
    <text evidence="7">The sequence shown here is derived from an EMBL/GenBank/DDBJ whole genome shotgun (WGS) entry which is preliminary data.</text>
</comment>
<evidence type="ECO:0000259" key="6">
    <source>
        <dbReference type="PROSITE" id="PS50123"/>
    </source>
</evidence>
<evidence type="ECO:0000256" key="3">
    <source>
        <dbReference type="ARBA" id="ARBA00022603"/>
    </source>
</evidence>
<protein>
    <recommendedName>
        <fullName evidence="2">protein-glutamate O-methyltransferase</fullName>
        <ecNumber evidence="2">2.1.1.80</ecNumber>
    </recommendedName>
</protein>
<dbReference type="GO" id="GO:0032259">
    <property type="term" value="P:methylation"/>
    <property type="evidence" value="ECO:0007669"/>
    <property type="project" value="UniProtKB-KW"/>
</dbReference>